<dbReference type="Gene3D" id="1.10.510.10">
    <property type="entry name" value="Transferase(Phosphotransferase) domain 1"/>
    <property type="match status" value="1"/>
</dbReference>
<feature type="compositionally biased region" description="Basic and acidic residues" evidence="8">
    <location>
        <begin position="254"/>
        <end position="270"/>
    </location>
</feature>
<dbReference type="OrthoDB" id="9762169at2"/>
<dbReference type="Gene3D" id="3.30.200.20">
    <property type="entry name" value="Phosphorylase Kinase, domain 1"/>
    <property type="match status" value="1"/>
</dbReference>
<feature type="compositionally biased region" description="Low complexity" evidence="8">
    <location>
        <begin position="331"/>
        <end position="378"/>
    </location>
</feature>
<feature type="region of interest" description="Disordered" evidence="8">
    <location>
        <begin position="448"/>
        <end position="495"/>
    </location>
</feature>
<evidence type="ECO:0000256" key="3">
    <source>
        <dbReference type="ARBA" id="ARBA00022679"/>
    </source>
</evidence>
<dbReference type="SMART" id="SM00220">
    <property type="entry name" value="S_TKc"/>
    <property type="match status" value="1"/>
</dbReference>
<feature type="binding site" evidence="7">
    <location>
        <position position="47"/>
    </location>
    <ligand>
        <name>ATP</name>
        <dbReference type="ChEBI" id="CHEBI:30616"/>
    </ligand>
</feature>
<dbReference type="RefSeq" id="WP_144857925.1">
    <property type="nucleotide sequence ID" value="NZ_BAAAYT010000002.1"/>
</dbReference>
<accession>A0A560W8F1</accession>
<dbReference type="InterPro" id="IPR017441">
    <property type="entry name" value="Protein_kinase_ATP_BS"/>
</dbReference>
<dbReference type="GO" id="GO:0005524">
    <property type="term" value="F:ATP binding"/>
    <property type="evidence" value="ECO:0007669"/>
    <property type="project" value="UniProtKB-UniRule"/>
</dbReference>
<feature type="region of interest" description="Disordered" evidence="8">
    <location>
        <begin position="254"/>
        <end position="290"/>
    </location>
</feature>
<keyword evidence="9" id="KW-0812">Transmembrane</keyword>
<dbReference type="PROSITE" id="PS00108">
    <property type="entry name" value="PROTEIN_KINASE_ST"/>
    <property type="match status" value="1"/>
</dbReference>
<name>A0A560W8F1_9MICO</name>
<feature type="transmembrane region" description="Helical" evidence="9">
    <location>
        <begin position="297"/>
        <end position="319"/>
    </location>
</feature>
<evidence type="ECO:0000256" key="1">
    <source>
        <dbReference type="ARBA" id="ARBA00012513"/>
    </source>
</evidence>
<evidence type="ECO:0000256" key="7">
    <source>
        <dbReference type="PROSITE-ProRule" id="PRU10141"/>
    </source>
</evidence>
<dbReference type="EC" id="2.7.11.1" evidence="1"/>
<protein>
    <recommendedName>
        <fullName evidence="1">non-specific serine/threonine protein kinase</fullName>
        <ecNumber evidence="1">2.7.11.1</ecNumber>
    </recommendedName>
</protein>
<keyword evidence="9" id="KW-1133">Transmembrane helix</keyword>
<keyword evidence="4 7" id="KW-0547">Nucleotide-binding</keyword>
<reference evidence="11 12" key="1">
    <citation type="submission" date="2019-06" db="EMBL/GenBank/DDBJ databases">
        <title>Sequencing the genomes of 1000 actinobacteria strains.</title>
        <authorList>
            <person name="Klenk H.-P."/>
        </authorList>
    </citation>
    <scope>NUCLEOTIDE SEQUENCE [LARGE SCALE GENOMIC DNA]</scope>
    <source>
        <strain evidence="11 12">DSM 18935</strain>
    </source>
</reference>
<dbReference type="Pfam" id="PF00069">
    <property type="entry name" value="Pkinase"/>
    <property type="match status" value="1"/>
</dbReference>
<evidence type="ECO:0000256" key="5">
    <source>
        <dbReference type="ARBA" id="ARBA00022777"/>
    </source>
</evidence>
<evidence type="ECO:0000256" key="8">
    <source>
        <dbReference type="SAM" id="MobiDB-lite"/>
    </source>
</evidence>
<evidence type="ECO:0000313" key="12">
    <source>
        <dbReference type="Proteomes" id="UP000315628"/>
    </source>
</evidence>
<comment type="caution">
    <text evidence="11">The sequence shown here is derived from an EMBL/GenBank/DDBJ whole genome shotgun (WGS) entry which is preliminary data.</text>
</comment>
<feature type="region of interest" description="Disordered" evidence="8">
    <location>
        <begin position="326"/>
        <end position="378"/>
    </location>
</feature>
<dbReference type="SUPFAM" id="SSF56112">
    <property type="entry name" value="Protein kinase-like (PK-like)"/>
    <property type="match status" value="1"/>
</dbReference>
<gene>
    <name evidence="11" type="ORF">FB557_2511</name>
</gene>
<dbReference type="GO" id="GO:0004674">
    <property type="term" value="F:protein serine/threonine kinase activity"/>
    <property type="evidence" value="ECO:0007669"/>
    <property type="project" value="UniProtKB-KW"/>
</dbReference>
<keyword evidence="9" id="KW-0472">Membrane</keyword>
<dbReference type="EMBL" id="VIUW01000004">
    <property type="protein sequence ID" value="TWD13869.1"/>
    <property type="molecule type" value="Genomic_DNA"/>
</dbReference>
<keyword evidence="2 11" id="KW-0723">Serine/threonine-protein kinase</keyword>
<keyword evidence="12" id="KW-1185">Reference proteome</keyword>
<dbReference type="AlphaFoldDB" id="A0A560W8F1"/>
<feature type="compositionally biased region" description="Acidic residues" evidence="8">
    <location>
        <begin position="457"/>
        <end position="469"/>
    </location>
</feature>
<evidence type="ECO:0000259" key="10">
    <source>
        <dbReference type="PROSITE" id="PS50011"/>
    </source>
</evidence>
<dbReference type="InterPro" id="IPR008271">
    <property type="entry name" value="Ser/Thr_kinase_AS"/>
</dbReference>
<keyword evidence="5 11" id="KW-0418">Kinase</keyword>
<organism evidence="11 12">
    <name type="scientific">Marihabitans asiaticum</name>
    <dbReference type="NCBI Taxonomy" id="415218"/>
    <lineage>
        <taxon>Bacteria</taxon>
        <taxon>Bacillati</taxon>
        <taxon>Actinomycetota</taxon>
        <taxon>Actinomycetes</taxon>
        <taxon>Micrococcales</taxon>
        <taxon>Intrasporangiaceae</taxon>
        <taxon>Marihabitans</taxon>
    </lineage>
</organism>
<dbReference type="PROSITE" id="PS00107">
    <property type="entry name" value="PROTEIN_KINASE_ATP"/>
    <property type="match status" value="1"/>
</dbReference>
<proteinExistence type="predicted"/>
<sequence>MSTDTQHPAGPGLVAGRYRTERAVGRGGMGTVWLARDERLGRQVALKQLAAFPGETEGHTQRAMREARHAAALNHPNVVAVYDVVEHEGAPWLVMEYVDGPTLSEAVQERGPLLPRGAADLGSQLAAALASAHAAGVVHRDIKPANVLIGNRRPKLADFGTARAGGDDQITRTGLVTGTPTYMAPEVADGHDPSQASDLWALGATLYFAVEGRDAYQSQGNPLATLRHIATTEPEPLTRGGALAPVIERLMDRDPARRGDAATARADLERIAATPGGSSPLRPRGQSDSAARERRSWLPWLLAAAAALVIAGVVTALVLTRGEEQSAGMASPSSSSSPTSASPSPSESPSESSTPTSVSSTSPSTTSSPTSSTSTAPTFPAAEVTDFVESHYATLAEDPGRAWSNLTPAMQKTAGGRGDYVALWSRFDSIAAQDITVDEQTGTASFTLTRTLRTDDGDGGDDDDDDEPAGGEPTSDRRTVTVVRSGQSWKIDAAS</sequence>
<dbReference type="Proteomes" id="UP000315628">
    <property type="component" value="Unassembled WGS sequence"/>
</dbReference>
<dbReference type="PANTHER" id="PTHR43289:SF6">
    <property type="entry name" value="SERINE_THREONINE-PROTEIN KINASE NEKL-3"/>
    <property type="match status" value="1"/>
</dbReference>
<evidence type="ECO:0000256" key="6">
    <source>
        <dbReference type="ARBA" id="ARBA00022840"/>
    </source>
</evidence>
<dbReference type="InterPro" id="IPR000719">
    <property type="entry name" value="Prot_kinase_dom"/>
</dbReference>
<dbReference type="PANTHER" id="PTHR43289">
    <property type="entry name" value="MITOGEN-ACTIVATED PROTEIN KINASE KINASE KINASE 20-RELATED"/>
    <property type="match status" value="1"/>
</dbReference>
<keyword evidence="3" id="KW-0808">Transferase</keyword>
<keyword evidence="6 7" id="KW-0067">ATP-binding</keyword>
<dbReference type="InterPro" id="IPR011009">
    <property type="entry name" value="Kinase-like_dom_sf"/>
</dbReference>
<dbReference type="CDD" id="cd14014">
    <property type="entry name" value="STKc_PknB_like"/>
    <property type="match status" value="1"/>
</dbReference>
<evidence type="ECO:0000256" key="4">
    <source>
        <dbReference type="ARBA" id="ARBA00022741"/>
    </source>
</evidence>
<feature type="domain" description="Protein kinase" evidence="10">
    <location>
        <begin position="18"/>
        <end position="271"/>
    </location>
</feature>
<evidence type="ECO:0000313" key="11">
    <source>
        <dbReference type="EMBL" id="TWD13869.1"/>
    </source>
</evidence>
<dbReference type="PROSITE" id="PS50011">
    <property type="entry name" value="PROTEIN_KINASE_DOM"/>
    <property type="match status" value="1"/>
</dbReference>
<evidence type="ECO:0000256" key="2">
    <source>
        <dbReference type="ARBA" id="ARBA00022527"/>
    </source>
</evidence>
<evidence type="ECO:0000256" key="9">
    <source>
        <dbReference type="SAM" id="Phobius"/>
    </source>
</evidence>